<dbReference type="AlphaFoldDB" id="A0A507AS90"/>
<dbReference type="InterPro" id="IPR052897">
    <property type="entry name" value="Sec-Metab_Biosynth_Hydrolase"/>
</dbReference>
<dbReference type="RefSeq" id="XP_030992048.1">
    <property type="nucleotide sequence ID" value="XM_031143630.1"/>
</dbReference>
<dbReference type="InParanoid" id="A0A507AS90"/>
<dbReference type="OrthoDB" id="1263307at2759"/>
<dbReference type="PANTHER" id="PTHR37017:SF10">
    <property type="entry name" value="AB HYDROLASE-1 DOMAIN-CONTAINING PROTEIN"/>
    <property type="match status" value="1"/>
</dbReference>
<accession>A0A507AS90</accession>
<dbReference type="EMBL" id="SKBQ01000059">
    <property type="protein sequence ID" value="TPX10337.1"/>
    <property type="molecule type" value="Genomic_DNA"/>
</dbReference>
<organism evidence="2 3">
    <name type="scientific">Thyridium curvatum</name>
    <dbReference type="NCBI Taxonomy" id="1093900"/>
    <lineage>
        <taxon>Eukaryota</taxon>
        <taxon>Fungi</taxon>
        <taxon>Dikarya</taxon>
        <taxon>Ascomycota</taxon>
        <taxon>Pezizomycotina</taxon>
        <taxon>Sordariomycetes</taxon>
        <taxon>Sordariomycetidae</taxon>
        <taxon>Thyridiales</taxon>
        <taxon>Thyridiaceae</taxon>
        <taxon>Thyridium</taxon>
    </lineage>
</organism>
<dbReference type="Proteomes" id="UP000319257">
    <property type="component" value="Unassembled WGS sequence"/>
</dbReference>
<name>A0A507AS90_9PEZI</name>
<proteinExistence type="predicted"/>
<dbReference type="Pfam" id="PF12697">
    <property type="entry name" value="Abhydrolase_6"/>
    <property type="match status" value="1"/>
</dbReference>
<dbReference type="InterPro" id="IPR000073">
    <property type="entry name" value="AB_hydrolase_1"/>
</dbReference>
<protein>
    <recommendedName>
        <fullName evidence="1">AB hydrolase-1 domain-containing protein</fullName>
    </recommendedName>
</protein>
<gene>
    <name evidence="2" type="ORF">E0L32_008742</name>
</gene>
<dbReference type="PANTHER" id="PTHR37017">
    <property type="entry name" value="AB HYDROLASE-1 DOMAIN-CONTAINING PROTEIN-RELATED"/>
    <property type="match status" value="1"/>
</dbReference>
<sequence length="282" mass="30353">MSGQKSPVLVCVPGVMQGDWLYEPLKAEIAPLEVVALTLPGTVPLDDPRPALDSMYPDVELISKTISDLLDAGRDVIVLVHSYGGTPGGDAVGRIVAEQKQNTPAPGSGRILWMIYSNAYPTIEGVSCWDSGDRLFEAAGIPKPASPGAMPGMEEKDGYLVPDSEAGPAFMHDVPDLETWVKKLGKQSVACPLSPILAPAVGYRVVPTTYIKTLQDTVIPPDFQEGLVQQAIQLSKEREGLVPFTDEEVGRLEIDSGHAPMLSKTTEYKDLIMKVVRRAMSA</sequence>
<reference evidence="2 3" key="1">
    <citation type="submission" date="2019-06" db="EMBL/GenBank/DDBJ databases">
        <title>Draft genome sequence of the filamentous fungus Phialemoniopsis curvata isolated from diesel fuel.</title>
        <authorList>
            <person name="Varaljay V.A."/>
            <person name="Lyon W.J."/>
            <person name="Crouch A.L."/>
            <person name="Drake C.E."/>
            <person name="Hollomon J.M."/>
            <person name="Nadeau L.J."/>
            <person name="Nunn H.S."/>
            <person name="Stevenson B.S."/>
            <person name="Bojanowski C.L."/>
            <person name="Crookes-Goodson W.J."/>
        </authorList>
    </citation>
    <scope>NUCLEOTIDE SEQUENCE [LARGE SCALE GENOMIC DNA]</scope>
    <source>
        <strain evidence="2 3">D216</strain>
    </source>
</reference>
<keyword evidence="3" id="KW-1185">Reference proteome</keyword>
<dbReference type="Gene3D" id="3.40.50.1820">
    <property type="entry name" value="alpha/beta hydrolase"/>
    <property type="match status" value="1"/>
</dbReference>
<dbReference type="InterPro" id="IPR029058">
    <property type="entry name" value="AB_hydrolase_fold"/>
</dbReference>
<dbReference type="GeneID" id="41976189"/>
<evidence type="ECO:0000313" key="3">
    <source>
        <dbReference type="Proteomes" id="UP000319257"/>
    </source>
</evidence>
<comment type="caution">
    <text evidence="2">The sequence shown here is derived from an EMBL/GenBank/DDBJ whole genome shotgun (WGS) entry which is preliminary data.</text>
</comment>
<evidence type="ECO:0000259" key="1">
    <source>
        <dbReference type="Pfam" id="PF12697"/>
    </source>
</evidence>
<evidence type="ECO:0000313" key="2">
    <source>
        <dbReference type="EMBL" id="TPX10337.1"/>
    </source>
</evidence>
<dbReference type="SUPFAM" id="SSF53474">
    <property type="entry name" value="alpha/beta-Hydrolases"/>
    <property type="match status" value="1"/>
</dbReference>
<feature type="domain" description="AB hydrolase-1" evidence="1">
    <location>
        <begin position="9"/>
        <end position="264"/>
    </location>
</feature>